<evidence type="ECO:0000256" key="4">
    <source>
        <dbReference type="ARBA" id="ARBA00022729"/>
    </source>
</evidence>
<evidence type="ECO:0000256" key="1">
    <source>
        <dbReference type="ARBA" id="ARBA00004613"/>
    </source>
</evidence>
<dbReference type="InterPro" id="IPR038970">
    <property type="entry name" value="Lyase_8"/>
</dbReference>
<dbReference type="InterPro" id="IPR004103">
    <property type="entry name" value="Lyase_8_C"/>
</dbReference>
<evidence type="ECO:0000256" key="5">
    <source>
        <dbReference type="ARBA" id="ARBA00023239"/>
    </source>
</evidence>
<comment type="caution">
    <text evidence="12">The sequence shown here is derived from an EMBL/GenBank/DDBJ whole genome shotgun (WGS) entry which is preliminary data.</text>
</comment>
<evidence type="ECO:0000256" key="2">
    <source>
        <dbReference type="ARBA" id="ARBA00006699"/>
    </source>
</evidence>
<proteinExistence type="inferred from homology"/>
<dbReference type="CDD" id="cd01083">
    <property type="entry name" value="GAG_Lyase"/>
    <property type="match status" value="1"/>
</dbReference>
<dbReference type="SUPFAM" id="SSF49863">
    <property type="entry name" value="Hyaluronate lyase-like, C-terminal domain"/>
    <property type="match status" value="1"/>
</dbReference>
<dbReference type="Gene3D" id="2.60.220.10">
    <property type="entry name" value="Polysaccharide lyase family 8-like, C-terminal"/>
    <property type="match status" value="1"/>
</dbReference>
<dbReference type="InterPro" id="IPR011071">
    <property type="entry name" value="Lyase_8-like_C"/>
</dbReference>
<evidence type="ECO:0000259" key="10">
    <source>
        <dbReference type="Pfam" id="PF08124"/>
    </source>
</evidence>
<dbReference type="Pfam" id="PF02884">
    <property type="entry name" value="Lyase_8_C"/>
    <property type="match status" value="1"/>
</dbReference>
<feature type="compositionally biased region" description="Low complexity" evidence="6">
    <location>
        <begin position="36"/>
        <end position="47"/>
    </location>
</feature>
<feature type="region of interest" description="Disordered" evidence="6">
    <location>
        <begin position="36"/>
        <end position="55"/>
    </location>
</feature>
<dbReference type="InterPro" id="IPR055372">
    <property type="entry name" value="CBM96"/>
</dbReference>
<dbReference type="PANTHER" id="PTHR38481:SF1">
    <property type="entry name" value="HYALURONATE LYASE"/>
    <property type="match status" value="1"/>
</dbReference>
<dbReference type="InterPro" id="IPR008929">
    <property type="entry name" value="Chondroitin_lyas"/>
</dbReference>
<evidence type="ECO:0000256" key="3">
    <source>
        <dbReference type="ARBA" id="ARBA00022525"/>
    </source>
</evidence>
<dbReference type="PROSITE" id="PS51318">
    <property type="entry name" value="TAT"/>
    <property type="match status" value="1"/>
</dbReference>
<organism evidence="12 13">
    <name type="scientific">Streptomyces bohaiensis</name>
    <dbReference type="NCBI Taxonomy" id="1431344"/>
    <lineage>
        <taxon>Bacteria</taxon>
        <taxon>Bacillati</taxon>
        <taxon>Actinomycetota</taxon>
        <taxon>Actinomycetes</taxon>
        <taxon>Kitasatosporales</taxon>
        <taxon>Streptomycetaceae</taxon>
        <taxon>Streptomyces</taxon>
    </lineage>
</organism>
<evidence type="ECO:0000259" key="8">
    <source>
        <dbReference type="Pfam" id="PF02278"/>
    </source>
</evidence>
<evidence type="ECO:0000259" key="11">
    <source>
        <dbReference type="Pfam" id="PF24517"/>
    </source>
</evidence>
<feature type="domain" description="Polysaccharide lyase family 8 C-terminal" evidence="9">
    <location>
        <begin position="747"/>
        <end position="799"/>
    </location>
</feature>
<reference evidence="12 13" key="1">
    <citation type="submission" date="2020-03" db="EMBL/GenBank/DDBJ databases">
        <title>Draft genome of Streptomyces sp. ventii, isolated from the Axial Seamount in the Pacific Ocean, and resequencing of the two type strains Streptomyces lonarensis strain NCL 716 and Streptomyces bohaiensis strain 11A07.</title>
        <authorList>
            <person name="Loughran R.M."/>
            <person name="Pfannmuller K.M."/>
            <person name="Wasson B.J."/>
            <person name="Deadmond M.C."/>
            <person name="Paddock B.E."/>
            <person name="Koyack M.J."/>
            <person name="Gallegos D.A."/>
            <person name="Mitchell E.A."/>
            <person name="Ushijima B."/>
            <person name="Saw J.H."/>
            <person name="Mcphail K.L."/>
            <person name="Videau P."/>
        </authorList>
    </citation>
    <scope>NUCLEOTIDE SEQUENCE [LARGE SCALE GENOMIC DNA]</scope>
    <source>
        <strain evidence="12 13">11A07</strain>
    </source>
</reference>
<dbReference type="PANTHER" id="PTHR38481">
    <property type="entry name" value="HYALURONATE LYASE"/>
    <property type="match status" value="1"/>
</dbReference>
<feature type="chain" id="PRO_5046954291" evidence="7">
    <location>
        <begin position="40"/>
        <end position="1038"/>
    </location>
</feature>
<dbReference type="Pfam" id="PF08124">
    <property type="entry name" value="Lyase_8_N"/>
    <property type="match status" value="1"/>
</dbReference>
<dbReference type="Proteomes" id="UP000727056">
    <property type="component" value="Unassembled WGS sequence"/>
</dbReference>
<sequence length="1038" mass="109421">MDRPPSPRPTAPGGPARRALLTTALAGAAALALPGPAHATAPTAGRHPAPHRAADEAAAHRLVVARWRALLLHGVAPGRPAGEWGEAYDRAVAARDRTARAHLAALDTSDEARTPWPDLPMSGTEAPSSHLTTAAGRLRTVALAAAEGGSLHADPAVPRAVAAGLRVWWRAGYHAGRAQHGNWWDWEIGAPRAAVDLLVLLGAAVDEETRDGVLAAVDHFVPDPRRMLRDELPSTGANRVDLCRIVALRGASGGASERLDAAAHALRGVLDPVRVGDGFHRDGSFLMHTSVAYPGTYGQVLLKGVAELLRVLAGTPWAVAPEERHRAVDAVDRTLVPLVHAGLTTDAVRGRAIARHTATDADDGFRLALDLVTLADGLTATTGDPDIHATAARLRGRAGGWLTANTWRPLHDREPAQIATAAAVLAERHPEPPPPTGHFGFPDMERYVHRRPRWSYVLSLNSDRVARYEYMNGENAHGWHTGDGAALLYLDHDPHQYTDAFWPTADPKRLPGTTVDTVALPVGAGGDNDHEPLTGTRWSGEVRLGELALAAADLRGTDSPLRVRRSWLFLDDAVVCAASDLHAPGRTVETTVDHRSLHDPAAPTGGALRVDGRRVRSAVGTTVRHPSPRWAHLGGTGGYVFLPAAGAGPGAGAAAGALLTRTEDRTGSWSRIREGGPATPITRRFATLWHDHGPSPAGAVLAHLLLPGASPGETAARAADPGVQPPVLTPRLHAFRTTRGALPDGATLTGLVFFRGGTAPAADDAAHGTGAATADGPCAVLLRETPHELTVAVADPSRTAPVVRLRLDRSTAIPHRGVREADAGVTVLTADPDRVELLVETGGSHGATRTVAFGGGRPPARRRVRLIAAEATATVRAGRLAGRPSPGPDRLSLRRADTADGTAHALLRFAMPPDLPERGVERAVLWVFGAIPKDPDSRAADLLQHPLRAYAAVPDDLPWDEATVTWRSAPRPGAPLGEGWLTTYPDWVGSDVTAAFRGSLAAVTLLLAQDAPGPLTELAGRTAARPDRRPLLQVVHRA</sequence>
<accession>A0ABX1CBC1</accession>
<comment type="similarity">
    <text evidence="2">Belongs to the polysaccharide lyase 8 family.</text>
</comment>
<keyword evidence="13" id="KW-1185">Reference proteome</keyword>
<evidence type="ECO:0000313" key="12">
    <source>
        <dbReference type="EMBL" id="NJQ15566.1"/>
    </source>
</evidence>
<evidence type="ECO:0000256" key="7">
    <source>
        <dbReference type="SAM" id="SignalP"/>
    </source>
</evidence>
<feature type="signal peptide" evidence="7">
    <location>
        <begin position="1"/>
        <end position="39"/>
    </location>
</feature>
<dbReference type="InterPro" id="IPR014718">
    <property type="entry name" value="GH-type_carb-bd"/>
</dbReference>
<evidence type="ECO:0000313" key="13">
    <source>
        <dbReference type="Proteomes" id="UP000727056"/>
    </source>
</evidence>
<protein>
    <submittedName>
        <fullName evidence="12">Polysaccharide lyase 8 family protein</fullName>
    </submittedName>
</protein>
<feature type="domain" description="Carbohydrate-binding module family 96" evidence="11">
    <location>
        <begin position="868"/>
        <end position="1001"/>
    </location>
</feature>
<dbReference type="SUPFAM" id="SSF48230">
    <property type="entry name" value="Chondroitin AC/alginate lyase"/>
    <property type="match status" value="1"/>
</dbReference>
<dbReference type="InterPro" id="IPR011013">
    <property type="entry name" value="Gal_mutarotase_sf_dom"/>
</dbReference>
<name>A0ABX1CBC1_9ACTN</name>
<gene>
    <name evidence="12" type="ORF">HCN52_11545</name>
</gene>
<keyword evidence="4 7" id="KW-0732">Signal</keyword>
<dbReference type="Gene3D" id="1.50.10.100">
    <property type="entry name" value="Chondroitin AC/alginate lyase"/>
    <property type="match status" value="1"/>
</dbReference>
<dbReference type="InterPro" id="IPR006311">
    <property type="entry name" value="TAT_signal"/>
</dbReference>
<evidence type="ECO:0000256" key="6">
    <source>
        <dbReference type="SAM" id="MobiDB-lite"/>
    </source>
</evidence>
<dbReference type="Pfam" id="PF24517">
    <property type="entry name" value="CBM96"/>
    <property type="match status" value="1"/>
</dbReference>
<dbReference type="GO" id="GO:0016829">
    <property type="term" value="F:lyase activity"/>
    <property type="evidence" value="ECO:0007669"/>
    <property type="project" value="UniProtKB-KW"/>
</dbReference>
<keyword evidence="3" id="KW-0964">Secreted</keyword>
<comment type="subcellular location">
    <subcellularLocation>
        <location evidence="1">Secreted</location>
    </subcellularLocation>
</comment>
<dbReference type="SUPFAM" id="SSF74650">
    <property type="entry name" value="Galactose mutarotase-like"/>
    <property type="match status" value="1"/>
</dbReference>
<evidence type="ECO:0000259" key="9">
    <source>
        <dbReference type="Pfam" id="PF02884"/>
    </source>
</evidence>
<dbReference type="Gene3D" id="2.70.98.10">
    <property type="match status" value="1"/>
</dbReference>
<feature type="domain" description="Polysaccharide lyase family 8 central" evidence="8">
    <location>
        <begin position="440"/>
        <end position="710"/>
    </location>
</feature>
<dbReference type="Pfam" id="PF02278">
    <property type="entry name" value="Lyase_8"/>
    <property type="match status" value="1"/>
</dbReference>
<dbReference type="EMBL" id="JAAVJC010000078">
    <property type="protein sequence ID" value="NJQ15566.1"/>
    <property type="molecule type" value="Genomic_DNA"/>
</dbReference>
<dbReference type="InterPro" id="IPR012970">
    <property type="entry name" value="Lyase_8_alpha_N"/>
</dbReference>
<keyword evidence="5 12" id="KW-0456">Lyase</keyword>
<dbReference type="InterPro" id="IPR003159">
    <property type="entry name" value="Lyase_8_central_dom"/>
</dbReference>
<feature type="domain" description="Polysaccharide lyase 8 N-terminal alpha-helical" evidence="10">
    <location>
        <begin position="88"/>
        <end position="378"/>
    </location>
</feature>
<dbReference type="RefSeq" id="WP_168088335.1">
    <property type="nucleotide sequence ID" value="NZ_JAAVJC010000078.1"/>
</dbReference>